<keyword evidence="2" id="KW-1185">Reference proteome</keyword>
<dbReference type="EnsemblPlants" id="OMERI06G07490.1">
    <property type="protein sequence ID" value="OMERI06G07490.1"/>
    <property type="gene ID" value="OMERI06G07490"/>
</dbReference>
<accession>A0A0E0DYE5</accession>
<evidence type="ECO:0000313" key="1">
    <source>
        <dbReference type="EnsemblPlants" id="OMERI06G07490.1"/>
    </source>
</evidence>
<sequence length="69" mass="8140">MEKSVVEWVGWAHDMRRCSGNYFRKSCISTITTWYNDQLCRDMGYNPRRKKGIVAEWIEPYGAADYADI</sequence>
<reference evidence="1" key="2">
    <citation type="submission" date="2018-05" db="EMBL/GenBank/DDBJ databases">
        <title>OmerRS3 (Oryza meridionalis Reference Sequence Version 3).</title>
        <authorList>
            <person name="Zhang J."/>
            <person name="Kudrna D."/>
            <person name="Lee S."/>
            <person name="Talag J."/>
            <person name="Welchert J."/>
            <person name="Wing R.A."/>
        </authorList>
    </citation>
    <scope>NUCLEOTIDE SEQUENCE [LARGE SCALE GENOMIC DNA]</scope>
    <source>
        <strain evidence="1">cv. OR44</strain>
    </source>
</reference>
<protein>
    <submittedName>
        <fullName evidence="1">Uncharacterized protein</fullName>
    </submittedName>
</protein>
<dbReference type="Proteomes" id="UP000008021">
    <property type="component" value="Chromosome 6"/>
</dbReference>
<dbReference type="HOGENOM" id="CLU_2780159_0_0_1"/>
<dbReference type="Gramene" id="OMERI06G07490.1">
    <property type="protein sequence ID" value="OMERI06G07490.1"/>
    <property type="gene ID" value="OMERI06G07490"/>
</dbReference>
<evidence type="ECO:0000313" key="2">
    <source>
        <dbReference type="Proteomes" id="UP000008021"/>
    </source>
</evidence>
<dbReference type="STRING" id="40149.A0A0E0DYE5"/>
<reference evidence="1" key="1">
    <citation type="submission" date="2015-04" db="UniProtKB">
        <authorList>
            <consortium name="EnsemblPlants"/>
        </authorList>
    </citation>
    <scope>IDENTIFICATION</scope>
</reference>
<proteinExistence type="predicted"/>
<name>A0A0E0DYE5_9ORYZ</name>
<organism evidence="1">
    <name type="scientific">Oryza meridionalis</name>
    <dbReference type="NCBI Taxonomy" id="40149"/>
    <lineage>
        <taxon>Eukaryota</taxon>
        <taxon>Viridiplantae</taxon>
        <taxon>Streptophyta</taxon>
        <taxon>Embryophyta</taxon>
        <taxon>Tracheophyta</taxon>
        <taxon>Spermatophyta</taxon>
        <taxon>Magnoliopsida</taxon>
        <taxon>Liliopsida</taxon>
        <taxon>Poales</taxon>
        <taxon>Poaceae</taxon>
        <taxon>BOP clade</taxon>
        <taxon>Oryzoideae</taxon>
        <taxon>Oryzeae</taxon>
        <taxon>Oryzinae</taxon>
        <taxon>Oryza</taxon>
    </lineage>
</organism>
<dbReference type="AlphaFoldDB" id="A0A0E0DYE5"/>